<sequence>MASTQALPELTGSRFFDAWQLDLPALAVIVLLGAGYAYGVRRRRRNGEPWPLWRTAAFLVLGLGTLAVATMSSLAVYDKVLFWPAAVQNILLDLFAPLGLALGDPLALADPDGRMRRAFGSRAVRALTYPLVSSVLVLASELSIYFTPYFATALGNGLVLQLMHLQLLLTGCLFVLPMLSRQELLPAWCSHPVRAALVFFDGLFDSVPGIVVMTSGTLVAGHWYAAHPRTWGPSVRHDQMLGGGLMLTLAELVALPFLLLVFLEWARAERGRTAELDARLDREALAAQTVPAPAGPATATATPATATPATAPGTAGPAAGTGADAPADGPAVAPGMTRPWWETDQGEVGTRMRRRR</sequence>
<feature type="compositionally biased region" description="Low complexity" evidence="6">
    <location>
        <begin position="289"/>
        <end position="335"/>
    </location>
</feature>
<accession>A0A1H8IGY7</accession>
<evidence type="ECO:0000256" key="5">
    <source>
        <dbReference type="ARBA" id="ARBA00023136"/>
    </source>
</evidence>
<keyword evidence="9" id="KW-1185">Reference proteome</keyword>
<evidence type="ECO:0000313" key="9">
    <source>
        <dbReference type="Proteomes" id="UP000181951"/>
    </source>
</evidence>
<dbReference type="EMBL" id="FODD01000008">
    <property type="protein sequence ID" value="SEN67207.1"/>
    <property type="molecule type" value="Genomic_DNA"/>
</dbReference>
<reference evidence="8 9" key="1">
    <citation type="submission" date="2016-10" db="EMBL/GenBank/DDBJ databases">
        <authorList>
            <person name="de Groot N.N."/>
        </authorList>
    </citation>
    <scope>NUCLEOTIDE SEQUENCE [LARGE SCALE GENOMIC DNA]</scope>
    <source>
        <strain evidence="8 9">CGMCC 4.2026</strain>
    </source>
</reference>
<keyword evidence="4 7" id="KW-1133">Transmembrane helix</keyword>
<evidence type="ECO:0000256" key="7">
    <source>
        <dbReference type="SAM" id="Phobius"/>
    </source>
</evidence>
<protein>
    <submittedName>
        <fullName evidence="8">Putative copper resistance protein D</fullName>
    </submittedName>
</protein>
<feature type="transmembrane region" description="Helical" evidence="7">
    <location>
        <begin position="158"/>
        <end position="176"/>
    </location>
</feature>
<dbReference type="GO" id="GO:0005886">
    <property type="term" value="C:plasma membrane"/>
    <property type="evidence" value="ECO:0007669"/>
    <property type="project" value="UniProtKB-SubCell"/>
</dbReference>
<dbReference type="Pfam" id="PF09678">
    <property type="entry name" value="Caa3_CtaG"/>
    <property type="match status" value="1"/>
</dbReference>
<feature type="transmembrane region" description="Helical" evidence="7">
    <location>
        <begin position="52"/>
        <end position="75"/>
    </location>
</feature>
<dbReference type="STRING" id="310780.SAMN05216267_100849"/>
<evidence type="ECO:0000256" key="1">
    <source>
        <dbReference type="ARBA" id="ARBA00004651"/>
    </source>
</evidence>
<feature type="transmembrane region" description="Helical" evidence="7">
    <location>
        <begin position="81"/>
        <end position="102"/>
    </location>
</feature>
<keyword evidence="3 7" id="KW-0812">Transmembrane</keyword>
<gene>
    <name evidence="8" type="ORF">SAMN05216267_100849</name>
</gene>
<feature type="transmembrane region" description="Helical" evidence="7">
    <location>
        <begin position="197"/>
        <end position="224"/>
    </location>
</feature>
<evidence type="ECO:0000256" key="3">
    <source>
        <dbReference type="ARBA" id="ARBA00022692"/>
    </source>
</evidence>
<feature type="region of interest" description="Disordered" evidence="6">
    <location>
        <begin position="289"/>
        <end position="356"/>
    </location>
</feature>
<comment type="subcellular location">
    <subcellularLocation>
        <location evidence="1">Cell membrane</location>
        <topology evidence="1">Multi-pass membrane protein</topology>
    </subcellularLocation>
</comment>
<dbReference type="OrthoDB" id="4528950at2"/>
<dbReference type="RefSeq" id="WP_075016651.1">
    <property type="nucleotide sequence ID" value="NZ_FODD01000008.1"/>
</dbReference>
<evidence type="ECO:0000256" key="4">
    <source>
        <dbReference type="ARBA" id="ARBA00022989"/>
    </source>
</evidence>
<organism evidence="8 9">
    <name type="scientific">Actinacidiphila rubida</name>
    <dbReference type="NCBI Taxonomy" id="310780"/>
    <lineage>
        <taxon>Bacteria</taxon>
        <taxon>Bacillati</taxon>
        <taxon>Actinomycetota</taxon>
        <taxon>Actinomycetes</taxon>
        <taxon>Kitasatosporales</taxon>
        <taxon>Streptomycetaceae</taxon>
        <taxon>Actinacidiphila</taxon>
    </lineage>
</organism>
<feature type="transmembrane region" description="Helical" evidence="7">
    <location>
        <begin position="23"/>
        <end position="40"/>
    </location>
</feature>
<evidence type="ECO:0000313" key="8">
    <source>
        <dbReference type="EMBL" id="SEN67207.1"/>
    </source>
</evidence>
<feature type="transmembrane region" description="Helical" evidence="7">
    <location>
        <begin position="244"/>
        <end position="263"/>
    </location>
</feature>
<feature type="transmembrane region" description="Helical" evidence="7">
    <location>
        <begin position="123"/>
        <end position="146"/>
    </location>
</feature>
<proteinExistence type="predicted"/>
<dbReference type="InterPro" id="IPR019108">
    <property type="entry name" value="Caa3_assmbl_CtaG-rel"/>
</dbReference>
<keyword evidence="5 7" id="KW-0472">Membrane</keyword>
<name>A0A1H8IGY7_9ACTN</name>
<evidence type="ECO:0000256" key="6">
    <source>
        <dbReference type="SAM" id="MobiDB-lite"/>
    </source>
</evidence>
<dbReference type="AlphaFoldDB" id="A0A1H8IGY7"/>
<dbReference type="Proteomes" id="UP000181951">
    <property type="component" value="Unassembled WGS sequence"/>
</dbReference>
<keyword evidence="2" id="KW-1003">Cell membrane</keyword>
<evidence type="ECO:0000256" key="2">
    <source>
        <dbReference type="ARBA" id="ARBA00022475"/>
    </source>
</evidence>